<evidence type="ECO:0000259" key="12">
    <source>
        <dbReference type="PROSITE" id="PS50262"/>
    </source>
</evidence>
<evidence type="ECO:0000256" key="9">
    <source>
        <dbReference type="RuleBase" id="RU000688"/>
    </source>
</evidence>
<gene>
    <name evidence="13" type="primary">HTR1D</name>
    <name evidence="13" type="ORF">AMEX_G27733</name>
</gene>
<accession>A0A8T2KTE8</accession>
<feature type="transmembrane region" description="Helical" evidence="11">
    <location>
        <begin position="288"/>
        <end position="312"/>
    </location>
</feature>
<dbReference type="PRINTS" id="PR00237">
    <property type="entry name" value="GPCRRHODOPSN"/>
</dbReference>
<feature type="region of interest" description="Disordered" evidence="10">
    <location>
        <begin position="334"/>
        <end position="353"/>
    </location>
</feature>
<dbReference type="GO" id="GO:0005886">
    <property type="term" value="C:plasma membrane"/>
    <property type="evidence" value="ECO:0007669"/>
    <property type="project" value="UniProtKB-SubCell"/>
</dbReference>
<feature type="region of interest" description="Disordered" evidence="10">
    <location>
        <begin position="514"/>
        <end position="569"/>
    </location>
</feature>
<dbReference type="SMART" id="SM01381">
    <property type="entry name" value="7TM_GPCR_Srsx"/>
    <property type="match status" value="1"/>
</dbReference>
<feature type="transmembrane region" description="Helical" evidence="11">
    <location>
        <begin position="69"/>
        <end position="91"/>
    </location>
</feature>
<feature type="transmembrane region" description="Helical" evidence="11">
    <location>
        <begin position="469"/>
        <end position="488"/>
    </location>
</feature>
<evidence type="ECO:0000256" key="4">
    <source>
        <dbReference type="ARBA" id="ARBA00022989"/>
    </source>
</evidence>
<feature type="transmembrane region" description="Helical" evidence="11">
    <location>
        <begin position="166"/>
        <end position="190"/>
    </location>
</feature>
<comment type="similarity">
    <text evidence="9">Belongs to the G-protein coupled receptor 1 family.</text>
</comment>
<reference evidence="13 14" key="1">
    <citation type="submission" date="2021-07" db="EMBL/GenBank/DDBJ databases">
        <authorList>
            <person name="Imarazene B."/>
            <person name="Zahm M."/>
            <person name="Klopp C."/>
            <person name="Cabau C."/>
            <person name="Beille S."/>
            <person name="Jouanno E."/>
            <person name="Castinel A."/>
            <person name="Lluch J."/>
            <person name="Gil L."/>
            <person name="Kuchtly C."/>
            <person name="Lopez Roques C."/>
            <person name="Donnadieu C."/>
            <person name="Parrinello H."/>
            <person name="Journot L."/>
            <person name="Du K."/>
            <person name="Schartl M."/>
            <person name="Retaux S."/>
            <person name="Guiguen Y."/>
        </authorList>
    </citation>
    <scope>NUCLEOTIDE SEQUENCE [LARGE SCALE GENOMIC DNA]</scope>
    <source>
        <strain evidence="13">Pach_M1</strain>
        <tissue evidence="13">Testis</tissue>
    </source>
</reference>
<comment type="caution">
    <text evidence="13">The sequence shown here is derived from an EMBL/GenBank/DDBJ whole genome shotgun (WGS) entry which is preliminary data.</text>
</comment>
<evidence type="ECO:0000313" key="13">
    <source>
        <dbReference type="EMBL" id="KAG9260071.1"/>
    </source>
</evidence>
<evidence type="ECO:0000256" key="8">
    <source>
        <dbReference type="ARBA" id="ARBA00023224"/>
    </source>
</evidence>
<keyword evidence="8 9" id="KW-0807">Transducer</keyword>
<dbReference type="Gene3D" id="1.20.1070.10">
    <property type="entry name" value="Rhodopsin 7-helix transmembrane proteins"/>
    <property type="match status" value="1"/>
</dbReference>
<dbReference type="PANTHER" id="PTHR22752">
    <property type="entry name" value="G PROTEIN-COUPLED RECEPTOR"/>
    <property type="match status" value="1"/>
</dbReference>
<feature type="compositionally biased region" description="Polar residues" evidence="10">
    <location>
        <begin position="557"/>
        <end position="569"/>
    </location>
</feature>
<dbReference type="InterPro" id="IPR000276">
    <property type="entry name" value="GPCR_Rhodpsn"/>
</dbReference>
<feature type="transmembrane region" description="Helical" evidence="11">
    <location>
        <begin position="129"/>
        <end position="154"/>
    </location>
</feature>
<keyword evidence="7 9" id="KW-0675">Receptor</keyword>
<dbReference type="FunFam" id="1.20.1070.10:FF:000497">
    <property type="entry name" value="Predicted protein"/>
    <property type="match status" value="1"/>
</dbReference>
<dbReference type="Pfam" id="PF00001">
    <property type="entry name" value="7tm_1"/>
    <property type="match status" value="1"/>
</dbReference>
<dbReference type="GO" id="GO:0004930">
    <property type="term" value="F:G protein-coupled receptor activity"/>
    <property type="evidence" value="ECO:0007669"/>
    <property type="project" value="UniProtKB-KW"/>
</dbReference>
<evidence type="ECO:0000256" key="10">
    <source>
        <dbReference type="SAM" id="MobiDB-lite"/>
    </source>
</evidence>
<organism evidence="13 14">
    <name type="scientific">Astyanax mexicanus</name>
    <name type="common">Blind cave fish</name>
    <name type="synonym">Astyanax fasciatus mexicanus</name>
    <dbReference type="NCBI Taxonomy" id="7994"/>
    <lineage>
        <taxon>Eukaryota</taxon>
        <taxon>Metazoa</taxon>
        <taxon>Chordata</taxon>
        <taxon>Craniata</taxon>
        <taxon>Vertebrata</taxon>
        <taxon>Euteleostomi</taxon>
        <taxon>Actinopterygii</taxon>
        <taxon>Neopterygii</taxon>
        <taxon>Teleostei</taxon>
        <taxon>Ostariophysi</taxon>
        <taxon>Characiformes</taxon>
        <taxon>Characoidei</taxon>
        <taxon>Acestrorhamphidae</taxon>
        <taxon>Acestrorhamphinae</taxon>
        <taxon>Astyanax</taxon>
    </lineage>
</organism>
<evidence type="ECO:0000256" key="2">
    <source>
        <dbReference type="ARBA" id="ARBA00022475"/>
    </source>
</evidence>
<evidence type="ECO:0000256" key="5">
    <source>
        <dbReference type="ARBA" id="ARBA00023040"/>
    </source>
</evidence>
<evidence type="ECO:0000256" key="3">
    <source>
        <dbReference type="ARBA" id="ARBA00022692"/>
    </source>
</evidence>
<dbReference type="PROSITE" id="PS00237">
    <property type="entry name" value="G_PROTEIN_RECEP_F1_1"/>
    <property type="match status" value="1"/>
</dbReference>
<comment type="subcellular location">
    <subcellularLocation>
        <location evidence="1">Cell membrane</location>
        <topology evidence="1">Multi-pass membrane protein</topology>
    </subcellularLocation>
</comment>
<evidence type="ECO:0000256" key="6">
    <source>
        <dbReference type="ARBA" id="ARBA00023136"/>
    </source>
</evidence>
<evidence type="ECO:0000313" key="14">
    <source>
        <dbReference type="Proteomes" id="UP000752171"/>
    </source>
</evidence>
<feature type="transmembrane region" description="Helical" evidence="11">
    <location>
        <begin position="428"/>
        <end position="449"/>
    </location>
</feature>
<feature type="domain" description="G-protein coupled receptors family 1 profile" evidence="12">
    <location>
        <begin position="145"/>
        <end position="485"/>
    </location>
</feature>
<protein>
    <submittedName>
        <fullName evidence="13">5-hydroxytryptamine receptor 1D-like</fullName>
    </submittedName>
</protein>
<keyword evidence="2" id="KW-1003">Cell membrane</keyword>
<evidence type="ECO:0000256" key="1">
    <source>
        <dbReference type="ARBA" id="ARBA00004651"/>
    </source>
</evidence>
<keyword evidence="6 11" id="KW-0472">Membrane</keyword>
<dbReference type="AlphaFoldDB" id="A0A8T2KTE8"/>
<dbReference type="PANTHER" id="PTHR22752:SF13">
    <property type="entry name" value="5-HYDROXYTRYPTAMINE RECEPTOR 1B"/>
    <property type="match status" value="1"/>
</dbReference>
<feature type="transmembrane region" description="Helical" evidence="11">
    <location>
        <begin position="202"/>
        <end position="224"/>
    </location>
</feature>
<keyword evidence="5 9" id="KW-0297">G-protein coupled receptor</keyword>
<dbReference type="CDD" id="cd00637">
    <property type="entry name" value="7tm_classA_rhodopsin-like"/>
    <property type="match status" value="1"/>
</dbReference>
<feature type="transmembrane region" description="Helical" evidence="11">
    <location>
        <begin position="245"/>
        <end position="268"/>
    </location>
</feature>
<evidence type="ECO:0000256" key="7">
    <source>
        <dbReference type="ARBA" id="ARBA00023170"/>
    </source>
</evidence>
<dbReference type="PROSITE" id="PS50262">
    <property type="entry name" value="G_PROTEIN_RECEP_F1_2"/>
    <property type="match status" value="1"/>
</dbReference>
<dbReference type="EMBL" id="JAICCE010000025">
    <property type="protein sequence ID" value="KAG9260071.1"/>
    <property type="molecule type" value="Genomic_DNA"/>
</dbReference>
<dbReference type="InterPro" id="IPR017452">
    <property type="entry name" value="GPCR_Rhodpsn_7TM"/>
</dbReference>
<keyword evidence="3 9" id="KW-0812">Transmembrane</keyword>
<proteinExistence type="inferred from homology"/>
<dbReference type="SUPFAM" id="SSF81321">
    <property type="entry name" value="Family A G protein-coupled receptor-like"/>
    <property type="match status" value="1"/>
</dbReference>
<name>A0A8T2KTE8_ASTMX</name>
<keyword evidence="4 11" id="KW-1133">Transmembrane helix</keyword>
<feature type="compositionally biased region" description="Polar residues" evidence="10">
    <location>
        <begin position="338"/>
        <end position="353"/>
    </location>
</feature>
<evidence type="ECO:0000256" key="11">
    <source>
        <dbReference type="SAM" id="Phobius"/>
    </source>
</evidence>
<sequence length="660" mass="71844">MWNKVGGTNAKANLSSRVFDLLEIISSPRCCGSGVLRDGTVQDGAGGWCCGLETGICTALLSVALQVEVWNRCIVCIVSGAGVGVGVGVVMEFPGSRWLDGGEPLLGEMRVSWRNSSGSRLGGAAREKVLLEVLMVLMCVGAVTGNILVIVIVVATKTFHSVTSVLIINLAISDFLVGIGVMPFVAVSIMNNGWVNCNDLCLYVGYTSSVYCTASVLTLAAIALDRYYSIVDCLRYDSRCTVWRTGAAVLWIWLQAMLTSSPPLLGWSNVSFVSPMYSCVVNWASSPSYTVFMAALSFLLPATVILFCYVKIVRVARHHARRIHSLEEHLQRSRERSLATSSESTNRCSTADLESNDPSRLVYYVSGRFVSESQFDANQYPGDPACRPQMEGESSSRPSTRRLQALLAHLQNASAQQANNPHNGVVRLFMVIAAFFLCWTPYISVALVQATETALSRSVSQIPPAAVTFSYWLVLFNSDINPLLYALLSKRFQGALQNLKQKIQTRLGSVVARVGDRRGDGDGGGSTMPTNVMTATCRERPSRDGGSQRSHRRGVEESTQYSSGFATSSPFSRRYKERVNQSLLPGSLSSTSNSSSSTTSSSCSLWNTCSGSSPERSDCLQVPSKPLEREILPKKSPATKERQTTFFYGQITVRVEHELC</sequence>
<dbReference type="Proteomes" id="UP000752171">
    <property type="component" value="Unassembled WGS sequence"/>
</dbReference>